<dbReference type="CDD" id="cd02440">
    <property type="entry name" value="AdoMet_MTases"/>
    <property type="match status" value="1"/>
</dbReference>
<dbReference type="Proteomes" id="UP000654947">
    <property type="component" value="Unassembled WGS sequence"/>
</dbReference>
<accession>A0A918XGT3</accession>
<comment type="caution">
    <text evidence="2">The sequence shown here is derived from an EMBL/GenBank/DDBJ whole genome shotgun (WGS) entry which is preliminary data.</text>
</comment>
<organism evidence="2 3">
    <name type="scientific">Nocardiopsis kunsanensis</name>
    <dbReference type="NCBI Taxonomy" id="141693"/>
    <lineage>
        <taxon>Bacteria</taxon>
        <taxon>Bacillati</taxon>
        <taxon>Actinomycetota</taxon>
        <taxon>Actinomycetes</taxon>
        <taxon>Streptosporangiales</taxon>
        <taxon>Nocardiopsidaceae</taxon>
        <taxon>Nocardiopsis</taxon>
    </lineage>
</organism>
<keyword evidence="2" id="KW-0808">Transferase</keyword>
<dbReference type="RefSeq" id="WP_017574291.1">
    <property type="nucleotide sequence ID" value="NZ_BMXL01000019.1"/>
</dbReference>
<dbReference type="InterPro" id="IPR041497">
    <property type="entry name" value="Thump-like"/>
</dbReference>
<feature type="domain" description="THUMP-like" evidence="1">
    <location>
        <begin position="344"/>
        <end position="414"/>
    </location>
</feature>
<evidence type="ECO:0000259" key="1">
    <source>
        <dbReference type="Pfam" id="PF18096"/>
    </source>
</evidence>
<dbReference type="GO" id="GO:0008168">
    <property type="term" value="F:methyltransferase activity"/>
    <property type="evidence" value="ECO:0007669"/>
    <property type="project" value="UniProtKB-KW"/>
</dbReference>
<protein>
    <submittedName>
        <fullName evidence="2">Methyltransferase</fullName>
    </submittedName>
</protein>
<dbReference type="InterPro" id="IPR029063">
    <property type="entry name" value="SAM-dependent_MTases_sf"/>
</dbReference>
<dbReference type="EMBL" id="BMXL01000019">
    <property type="protein sequence ID" value="GHD30684.1"/>
    <property type="molecule type" value="Genomic_DNA"/>
</dbReference>
<dbReference type="SUPFAM" id="SSF53335">
    <property type="entry name" value="S-adenosyl-L-methionine-dependent methyltransferases"/>
    <property type="match status" value="1"/>
</dbReference>
<dbReference type="Pfam" id="PF18096">
    <property type="entry name" value="Thump_like"/>
    <property type="match status" value="1"/>
</dbReference>
<keyword evidence="2" id="KW-0489">Methyltransferase</keyword>
<dbReference type="GO" id="GO:0032259">
    <property type="term" value="P:methylation"/>
    <property type="evidence" value="ECO:0007669"/>
    <property type="project" value="UniProtKB-KW"/>
</dbReference>
<reference evidence="2 3" key="1">
    <citation type="journal article" date="2014" name="Int. J. Syst. Evol. Microbiol.">
        <title>Complete genome sequence of Corynebacterium casei LMG S-19264T (=DSM 44701T), isolated from a smear-ripened cheese.</title>
        <authorList>
            <consortium name="US DOE Joint Genome Institute (JGI-PGF)"/>
            <person name="Walter F."/>
            <person name="Albersmeier A."/>
            <person name="Kalinowski J."/>
            <person name="Ruckert C."/>
        </authorList>
    </citation>
    <scope>NUCLEOTIDE SEQUENCE [LARGE SCALE GENOMIC DNA]</scope>
    <source>
        <strain evidence="2 3">KCTC 19473</strain>
    </source>
</reference>
<evidence type="ECO:0000313" key="3">
    <source>
        <dbReference type="Proteomes" id="UP000654947"/>
    </source>
</evidence>
<proteinExistence type="predicted"/>
<name>A0A918XGT3_9ACTN</name>
<dbReference type="AlphaFoldDB" id="A0A918XGT3"/>
<sequence>MHAAAFEALLTEAGRELLGGIDPTEAANDRLAVASRLRAEPGVAALRPDLPASDLVNALLTQITLRERARAKFGDRAASMFFTPDGAEQATRASVAAYRAGRLAEAGVQLSDARPAGDLCCGIGADLIALAEHGVPVEGTDTDPLTVAVARANIAALGLEDTARARQGDATVTAPGHYPVLFCDPARRGGRGRVFDPDAYSPPWGSAVELARESQAACLKAAPGIPHEVLPEDSAAEWISVDGELKEAALWFGALAQNRQRRATVLHERPGLREREGEAAHLEADPDAGPAPVAPARRYLYDPDPAVVRSHLVAEAAARVDGALLDERIAYFTSDRAEFSPLWRVLEVEAVMPFSLKKLRAALRERGVGTVTVKKRGSAVDTERLRRDLRPSGPEAATVVLTRVGERPWALVCREVA</sequence>
<keyword evidence="3" id="KW-1185">Reference proteome</keyword>
<evidence type="ECO:0000313" key="2">
    <source>
        <dbReference type="EMBL" id="GHD30684.1"/>
    </source>
</evidence>
<dbReference type="Gene3D" id="3.40.50.150">
    <property type="entry name" value="Vaccinia Virus protein VP39"/>
    <property type="match status" value="1"/>
</dbReference>
<gene>
    <name evidence="2" type="ORF">GCM10007147_32640</name>
</gene>